<dbReference type="GO" id="GO:0006824">
    <property type="term" value="P:cobalt ion transport"/>
    <property type="evidence" value="ECO:0007669"/>
    <property type="project" value="InterPro"/>
</dbReference>
<evidence type="ECO:0000313" key="7">
    <source>
        <dbReference type="EMBL" id="SHM10989.1"/>
    </source>
</evidence>
<dbReference type="Proteomes" id="UP000184038">
    <property type="component" value="Unassembled WGS sequence"/>
</dbReference>
<evidence type="ECO:0000256" key="1">
    <source>
        <dbReference type="ARBA" id="ARBA00004651"/>
    </source>
</evidence>
<name>A0A1M7G553_9FIRM</name>
<evidence type="ECO:0000256" key="6">
    <source>
        <dbReference type="SAM" id="Phobius"/>
    </source>
</evidence>
<feature type="transmembrane region" description="Helical" evidence="6">
    <location>
        <begin position="157"/>
        <end position="175"/>
    </location>
</feature>
<keyword evidence="2" id="KW-1003">Cell membrane</keyword>
<accession>A0A1M7G553</accession>
<dbReference type="AlphaFoldDB" id="A0A1M7G553"/>
<dbReference type="OrthoDB" id="9815246at2"/>
<dbReference type="CDD" id="cd16914">
    <property type="entry name" value="EcfT"/>
    <property type="match status" value="1"/>
</dbReference>
<evidence type="ECO:0000313" key="8">
    <source>
        <dbReference type="Proteomes" id="UP000184038"/>
    </source>
</evidence>
<reference evidence="7 8" key="1">
    <citation type="submission" date="2016-11" db="EMBL/GenBank/DDBJ databases">
        <authorList>
            <person name="Jaros S."/>
            <person name="Januszkiewicz K."/>
            <person name="Wedrychowicz H."/>
        </authorList>
    </citation>
    <scope>NUCLEOTIDE SEQUENCE [LARGE SCALE GENOMIC DNA]</scope>
    <source>
        <strain evidence="7 8">DSM 15930</strain>
    </source>
</reference>
<dbReference type="GO" id="GO:0043190">
    <property type="term" value="C:ATP-binding cassette (ABC) transporter complex"/>
    <property type="evidence" value="ECO:0007669"/>
    <property type="project" value="InterPro"/>
</dbReference>
<comment type="subcellular location">
    <subcellularLocation>
        <location evidence="1">Cell membrane</location>
        <topology evidence="1">Multi-pass membrane protein</topology>
    </subcellularLocation>
</comment>
<dbReference type="RefSeq" id="WP_073283247.1">
    <property type="nucleotide sequence ID" value="NZ_FRCP01000006.1"/>
</dbReference>
<keyword evidence="5 6" id="KW-0472">Membrane</keyword>
<evidence type="ECO:0000256" key="4">
    <source>
        <dbReference type="ARBA" id="ARBA00022989"/>
    </source>
</evidence>
<dbReference type="InterPro" id="IPR052770">
    <property type="entry name" value="Cobalt_transport_CbiQ"/>
</dbReference>
<feature type="transmembrane region" description="Helical" evidence="6">
    <location>
        <begin position="113"/>
        <end position="136"/>
    </location>
</feature>
<dbReference type="Pfam" id="PF02361">
    <property type="entry name" value="CbiQ"/>
    <property type="match status" value="1"/>
</dbReference>
<evidence type="ECO:0000256" key="5">
    <source>
        <dbReference type="ARBA" id="ARBA00023136"/>
    </source>
</evidence>
<proteinExistence type="predicted"/>
<organism evidence="7 8">
    <name type="scientific">Anaerosporobacter mobilis DSM 15930</name>
    <dbReference type="NCBI Taxonomy" id="1120996"/>
    <lineage>
        <taxon>Bacteria</taxon>
        <taxon>Bacillati</taxon>
        <taxon>Bacillota</taxon>
        <taxon>Clostridia</taxon>
        <taxon>Lachnospirales</taxon>
        <taxon>Lachnospiraceae</taxon>
        <taxon>Anaerosporobacter</taxon>
    </lineage>
</organism>
<evidence type="ECO:0000256" key="3">
    <source>
        <dbReference type="ARBA" id="ARBA00022692"/>
    </source>
</evidence>
<dbReference type="PANTHER" id="PTHR43723">
    <property type="entry name" value="COBALT TRANSPORT PROTEIN CBIQ"/>
    <property type="match status" value="1"/>
</dbReference>
<feature type="transmembrane region" description="Helical" evidence="6">
    <location>
        <begin position="62"/>
        <end position="83"/>
    </location>
</feature>
<dbReference type="InterPro" id="IPR012809">
    <property type="entry name" value="ECF_CbiQ"/>
</dbReference>
<keyword evidence="4 6" id="KW-1133">Transmembrane helix</keyword>
<dbReference type="InterPro" id="IPR003339">
    <property type="entry name" value="ABC/ECF_trnsptr_transmembrane"/>
</dbReference>
<dbReference type="STRING" id="1120996.SAMN02746066_00814"/>
<evidence type="ECO:0000256" key="2">
    <source>
        <dbReference type="ARBA" id="ARBA00022475"/>
    </source>
</evidence>
<gene>
    <name evidence="7" type="ORF">SAMN02746066_00814</name>
</gene>
<feature type="transmembrane region" description="Helical" evidence="6">
    <location>
        <begin position="22"/>
        <end position="55"/>
    </location>
</feature>
<dbReference type="EMBL" id="FRCP01000006">
    <property type="protein sequence ID" value="SHM10989.1"/>
    <property type="molecule type" value="Genomic_DNA"/>
</dbReference>
<dbReference type="PANTHER" id="PTHR43723:SF1">
    <property type="entry name" value="COBALT TRANSPORT PROTEIN CBIQ"/>
    <property type="match status" value="1"/>
</dbReference>
<feature type="transmembrane region" description="Helical" evidence="6">
    <location>
        <begin position="237"/>
        <end position="255"/>
    </location>
</feature>
<protein>
    <submittedName>
        <fullName evidence="7">Cobalt/nickel transport system permease protein</fullName>
    </submittedName>
</protein>
<dbReference type="NCBIfam" id="TIGR02454">
    <property type="entry name" value="ECF_T_CbiQ"/>
    <property type="match status" value="1"/>
</dbReference>
<keyword evidence="8" id="KW-1185">Reference proteome</keyword>
<sequence>MIMMDKWAYSSKLRERNPYSKLLFGVGNLLICVLCRSNVVSLCIFLIMLALVVLIGKMPFRAYLRLLCIPLIFLVISTITVIFEVGHVESAKILVSLAGGHIYMTKWSLTRGIQLFLSSFASVTCLYFLAVTTPVIDMIQVLRSLHLPKIVIELMYLIYRFIFLLLETGNAIVVAQDCRLGYKDRKTSVQSTSKMAAVLFVRAYQKADALFCSMESRGYDGDLCVLSTIERPRVPEVIVMLAITLLEGIVCYYFLGNMPAI</sequence>
<keyword evidence="3 6" id="KW-0812">Transmembrane</keyword>